<reference evidence="1" key="1">
    <citation type="submission" date="2020-10" db="EMBL/GenBank/DDBJ databases">
        <authorList>
            <person name="Roach M.J.R."/>
        </authorList>
    </citation>
    <scope>NUCLEOTIDE SEQUENCE</scope>
    <source>
        <strain evidence="1">CBS 1945</strain>
    </source>
</reference>
<proteinExistence type="predicted"/>
<sequence>MLDTAGVIAKLFDQLKLGKPAYDRTSKKQSFDLLVYAKKINSPIDPITPVPHFTFKAEEYPITQEELDRAPYILPESRYGYVTSETPRCQNASKLKGVNQELYKIGLGAGVAKSKAVYKCKYFALSYWHPSHYLGKVRKSKPALLILVNNSSIMNTHGIKEHIPADMQSSFHPFKLSFNRNLYRKLLKSSFMKLYLADNALVKNWDGLYRFSCDLFPVNDVEKAEFEYHLKSALSKVKRLDINMLKEDGKHADKSIPWYKVAKVCRKFNLPLLKPE</sequence>
<name>A0A875S6I2_EENNA</name>
<organism evidence="1 2">
    <name type="scientific">Eeniella nana</name>
    <name type="common">Yeast</name>
    <name type="synonym">Brettanomyces nanus</name>
    <dbReference type="NCBI Taxonomy" id="13502"/>
    <lineage>
        <taxon>Eukaryota</taxon>
        <taxon>Fungi</taxon>
        <taxon>Dikarya</taxon>
        <taxon>Ascomycota</taxon>
        <taxon>Saccharomycotina</taxon>
        <taxon>Pichiomycetes</taxon>
        <taxon>Pichiales</taxon>
        <taxon>Pichiaceae</taxon>
        <taxon>Brettanomyces</taxon>
    </lineage>
</organism>
<dbReference type="EMBL" id="CP064815">
    <property type="protein sequence ID" value="QPG76558.1"/>
    <property type="molecule type" value="Genomic_DNA"/>
</dbReference>
<keyword evidence="2" id="KW-1185">Reference proteome</keyword>
<dbReference type="OrthoDB" id="3988064at2759"/>
<dbReference type="RefSeq" id="XP_038780123.1">
    <property type="nucleotide sequence ID" value="XM_038924195.1"/>
</dbReference>
<protein>
    <submittedName>
        <fullName evidence="1">Uncharacterized protein</fullName>
    </submittedName>
</protein>
<dbReference type="AlphaFoldDB" id="A0A875S6I2"/>
<gene>
    <name evidence="1" type="ORF">FOA43_003948</name>
</gene>
<evidence type="ECO:0000313" key="2">
    <source>
        <dbReference type="Proteomes" id="UP000662931"/>
    </source>
</evidence>
<accession>A0A875S6I2</accession>
<dbReference type="Proteomes" id="UP000662931">
    <property type="component" value="Chromosome 4"/>
</dbReference>
<dbReference type="KEGG" id="bnn:FOA43_003948"/>
<evidence type="ECO:0000313" key="1">
    <source>
        <dbReference type="EMBL" id="QPG76558.1"/>
    </source>
</evidence>
<dbReference type="GeneID" id="62197348"/>